<comment type="caution">
    <text evidence="1">The sequence shown here is derived from an EMBL/GenBank/DDBJ whole genome shotgun (WGS) entry which is preliminary data.</text>
</comment>
<keyword evidence="2" id="KW-1185">Reference proteome</keyword>
<accession>A0ABU2RYW5</accession>
<dbReference type="EMBL" id="JAVREX010000029">
    <property type="protein sequence ID" value="MDT0432778.1"/>
    <property type="molecule type" value="Genomic_DNA"/>
</dbReference>
<evidence type="ECO:0000313" key="2">
    <source>
        <dbReference type="Proteomes" id="UP001183777"/>
    </source>
</evidence>
<proteinExistence type="predicted"/>
<gene>
    <name evidence="1" type="ORF">RM649_34830</name>
</gene>
<reference evidence="2" key="1">
    <citation type="submission" date="2023-07" db="EMBL/GenBank/DDBJ databases">
        <title>30 novel species of actinomycetes from the DSMZ collection.</title>
        <authorList>
            <person name="Nouioui I."/>
        </authorList>
    </citation>
    <scope>NUCLEOTIDE SEQUENCE [LARGE SCALE GENOMIC DNA]</scope>
    <source>
        <strain evidence="2">DSM 41770</strain>
    </source>
</reference>
<evidence type="ECO:0008006" key="3">
    <source>
        <dbReference type="Google" id="ProtNLM"/>
    </source>
</evidence>
<protein>
    <recommendedName>
        <fullName evidence="3">Cobalamin-binding protein</fullName>
    </recommendedName>
</protein>
<dbReference type="Proteomes" id="UP001183777">
    <property type="component" value="Unassembled WGS sequence"/>
</dbReference>
<sequence length="58" mass="5740">MTAPGNVPDAVAAVIAATIRAHPTTQPEHVAQAAVAALARDGWTIAAPETIAAALRAA</sequence>
<name>A0ABU2RYW5_9ACTN</name>
<dbReference type="RefSeq" id="WP_311661656.1">
    <property type="nucleotide sequence ID" value="NZ_JAVREX010000029.1"/>
</dbReference>
<organism evidence="1 2">
    <name type="scientific">Streptomyces salyersiae</name>
    <dbReference type="NCBI Taxonomy" id="3075530"/>
    <lineage>
        <taxon>Bacteria</taxon>
        <taxon>Bacillati</taxon>
        <taxon>Actinomycetota</taxon>
        <taxon>Actinomycetes</taxon>
        <taxon>Kitasatosporales</taxon>
        <taxon>Streptomycetaceae</taxon>
        <taxon>Streptomyces</taxon>
    </lineage>
</organism>
<evidence type="ECO:0000313" key="1">
    <source>
        <dbReference type="EMBL" id="MDT0432778.1"/>
    </source>
</evidence>